<comment type="caution">
    <text evidence="2">The sequence shown here is derived from an EMBL/GenBank/DDBJ whole genome shotgun (WGS) entry which is preliminary data.</text>
</comment>
<dbReference type="EMBL" id="JABBNT010000004">
    <property type="protein sequence ID" value="NMM45443.1"/>
    <property type="molecule type" value="Genomic_DNA"/>
</dbReference>
<evidence type="ECO:0000313" key="2">
    <source>
        <dbReference type="EMBL" id="NMM45443.1"/>
    </source>
</evidence>
<dbReference type="GO" id="GO:0051920">
    <property type="term" value="F:peroxiredoxin activity"/>
    <property type="evidence" value="ECO:0007669"/>
    <property type="project" value="InterPro"/>
</dbReference>
<dbReference type="PANTHER" id="PTHR33930:SF2">
    <property type="entry name" value="BLR3452 PROTEIN"/>
    <property type="match status" value="1"/>
</dbReference>
<dbReference type="Pfam" id="PF02627">
    <property type="entry name" value="CMD"/>
    <property type="match status" value="1"/>
</dbReference>
<organism evidence="2 3">
    <name type="scientific">Pacificispira spongiicola</name>
    <dbReference type="NCBI Taxonomy" id="2729598"/>
    <lineage>
        <taxon>Bacteria</taxon>
        <taxon>Pseudomonadati</taxon>
        <taxon>Pseudomonadota</taxon>
        <taxon>Alphaproteobacteria</taxon>
        <taxon>Rhodospirillales</taxon>
        <taxon>Rhodospirillaceae</taxon>
        <taxon>Pacificispira</taxon>
    </lineage>
</organism>
<evidence type="ECO:0000259" key="1">
    <source>
        <dbReference type="Pfam" id="PF02627"/>
    </source>
</evidence>
<name>A0A7Y0HGA0_9PROT</name>
<dbReference type="Gene3D" id="1.20.1290.10">
    <property type="entry name" value="AhpD-like"/>
    <property type="match status" value="1"/>
</dbReference>
<dbReference type="NCBIfam" id="TIGR00778">
    <property type="entry name" value="ahpD_dom"/>
    <property type="match status" value="1"/>
</dbReference>
<evidence type="ECO:0000313" key="3">
    <source>
        <dbReference type="Proteomes" id="UP000539372"/>
    </source>
</evidence>
<dbReference type="InterPro" id="IPR004675">
    <property type="entry name" value="AhpD_core"/>
</dbReference>
<sequence length="115" mass="11837">MEWAGFLSETNKELASLREAMPEAAAGFAQLAKAATAPGALDPKTKELIAIAIGIDTHCDGCIGFHVKAAIRHGATREEIAETVGMCVYMGGGPSLMYGAKALAAFDELSGPSAP</sequence>
<dbReference type="Proteomes" id="UP000539372">
    <property type="component" value="Unassembled WGS sequence"/>
</dbReference>
<feature type="domain" description="Carboxymuconolactone decarboxylase-like" evidence="1">
    <location>
        <begin position="22"/>
        <end position="104"/>
    </location>
</feature>
<keyword evidence="3" id="KW-1185">Reference proteome</keyword>
<dbReference type="InterPro" id="IPR003779">
    <property type="entry name" value="CMD-like"/>
</dbReference>
<dbReference type="PANTHER" id="PTHR33930">
    <property type="entry name" value="ALKYL HYDROPEROXIDE REDUCTASE AHPD"/>
    <property type="match status" value="1"/>
</dbReference>
<proteinExistence type="predicted"/>
<gene>
    <name evidence="2" type="ORF">HH303_13195</name>
</gene>
<reference evidence="2 3" key="1">
    <citation type="submission" date="2020-04" db="EMBL/GenBank/DDBJ databases">
        <title>Rhodospirillaceae bacterium KN72 isolated from deep sea.</title>
        <authorList>
            <person name="Zhang D.-C."/>
        </authorList>
    </citation>
    <scope>NUCLEOTIDE SEQUENCE [LARGE SCALE GENOMIC DNA]</scope>
    <source>
        <strain evidence="2 3">KN72</strain>
    </source>
</reference>
<dbReference type="AlphaFoldDB" id="A0A7Y0HGA0"/>
<dbReference type="RefSeq" id="WP_169625845.1">
    <property type="nucleotide sequence ID" value="NZ_JABBNT010000004.1"/>
</dbReference>
<dbReference type="SUPFAM" id="SSF69118">
    <property type="entry name" value="AhpD-like"/>
    <property type="match status" value="1"/>
</dbReference>
<protein>
    <submittedName>
        <fullName evidence="2">Carboxymuconolactone decarboxylase family protein</fullName>
    </submittedName>
</protein>
<dbReference type="InterPro" id="IPR029032">
    <property type="entry name" value="AhpD-like"/>
</dbReference>
<accession>A0A7Y0HGA0</accession>